<dbReference type="RefSeq" id="XP_037224925.1">
    <property type="nucleotide sequence ID" value="XM_037357015.1"/>
</dbReference>
<dbReference type="InterPro" id="IPR023210">
    <property type="entry name" value="NADP_OxRdtase_dom"/>
</dbReference>
<dbReference type="GeneID" id="59339531"/>
<dbReference type="FunFam" id="3.20.20.100:FF:000002">
    <property type="entry name" value="2,5-diketo-D-gluconic acid reductase A"/>
    <property type="match status" value="1"/>
</dbReference>
<evidence type="ECO:0000259" key="2">
    <source>
        <dbReference type="Pfam" id="PF00248"/>
    </source>
</evidence>
<dbReference type="OrthoDB" id="416253at2759"/>
<evidence type="ECO:0000256" key="1">
    <source>
        <dbReference type="ARBA" id="ARBA00023002"/>
    </source>
</evidence>
<dbReference type="SUPFAM" id="SSF51430">
    <property type="entry name" value="NAD(P)-linked oxidoreductase"/>
    <property type="match status" value="1"/>
</dbReference>
<proteinExistence type="predicted"/>
<dbReference type="GO" id="GO:0016616">
    <property type="term" value="F:oxidoreductase activity, acting on the CH-OH group of donors, NAD or NADP as acceptor"/>
    <property type="evidence" value="ECO:0007669"/>
    <property type="project" value="UniProtKB-ARBA"/>
</dbReference>
<protein>
    <submittedName>
        <fullName evidence="3">Aldo-ket-red domain-containing protein</fullName>
    </submittedName>
</protein>
<evidence type="ECO:0000313" key="4">
    <source>
        <dbReference type="Proteomes" id="UP000636479"/>
    </source>
</evidence>
<evidence type="ECO:0000313" key="3">
    <source>
        <dbReference type="EMBL" id="KAF7314902.1"/>
    </source>
</evidence>
<dbReference type="PANTHER" id="PTHR11732">
    <property type="entry name" value="ALDO/KETO REDUCTASE"/>
    <property type="match status" value="1"/>
</dbReference>
<reference evidence="3" key="1">
    <citation type="submission" date="2020-05" db="EMBL/GenBank/DDBJ databases">
        <title>Mycena genomes resolve the evolution of fungal bioluminescence.</title>
        <authorList>
            <person name="Tsai I.J."/>
        </authorList>
    </citation>
    <scope>NUCLEOTIDE SEQUENCE</scope>
    <source>
        <strain evidence="3">171206Taipei</strain>
    </source>
</reference>
<dbReference type="Proteomes" id="UP000636479">
    <property type="component" value="Unassembled WGS sequence"/>
</dbReference>
<dbReference type="EMBL" id="JACAZF010000001">
    <property type="protein sequence ID" value="KAF7314902.1"/>
    <property type="molecule type" value="Genomic_DNA"/>
</dbReference>
<dbReference type="Pfam" id="PF00248">
    <property type="entry name" value="Aldo_ket_red"/>
    <property type="match status" value="1"/>
</dbReference>
<dbReference type="InterPro" id="IPR036812">
    <property type="entry name" value="NAD(P)_OxRdtase_dom_sf"/>
</dbReference>
<dbReference type="InterPro" id="IPR020471">
    <property type="entry name" value="AKR"/>
</dbReference>
<name>A0A8H6TDS6_9AGAR</name>
<dbReference type="Gene3D" id="3.20.20.100">
    <property type="entry name" value="NADP-dependent oxidoreductase domain"/>
    <property type="match status" value="1"/>
</dbReference>
<dbReference type="InterPro" id="IPR018170">
    <property type="entry name" value="Aldo/ket_reductase_CS"/>
</dbReference>
<keyword evidence="4" id="KW-1185">Reference proteome</keyword>
<organism evidence="3 4">
    <name type="scientific">Mycena indigotica</name>
    <dbReference type="NCBI Taxonomy" id="2126181"/>
    <lineage>
        <taxon>Eukaryota</taxon>
        <taxon>Fungi</taxon>
        <taxon>Dikarya</taxon>
        <taxon>Basidiomycota</taxon>
        <taxon>Agaricomycotina</taxon>
        <taxon>Agaricomycetes</taxon>
        <taxon>Agaricomycetidae</taxon>
        <taxon>Agaricales</taxon>
        <taxon>Marasmiineae</taxon>
        <taxon>Mycenaceae</taxon>
        <taxon>Mycena</taxon>
    </lineage>
</organism>
<keyword evidence="1" id="KW-0560">Oxidoreductase</keyword>
<dbReference type="PROSITE" id="PS00063">
    <property type="entry name" value="ALDOKETO_REDUCTASE_3"/>
    <property type="match status" value="1"/>
</dbReference>
<dbReference type="AlphaFoldDB" id="A0A8H6TDS6"/>
<dbReference type="CDD" id="cd19071">
    <property type="entry name" value="AKR_AKR1-5-like"/>
    <property type="match status" value="1"/>
</dbReference>
<dbReference type="SUPFAM" id="SSF52047">
    <property type="entry name" value="RNI-like"/>
    <property type="match status" value="1"/>
</dbReference>
<dbReference type="PROSITE" id="PS00798">
    <property type="entry name" value="ALDOKETO_REDUCTASE_1"/>
    <property type="match status" value="1"/>
</dbReference>
<feature type="domain" description="NADP-dependent oxidoreductase" evidence="2">
    <location>
        <begin position="486"/>
        <end position="720"/>
    </location>
</feature>
<dbReference type="PRINTS" id="PR00069">
    <property type="entry name" value="ALDKETRDTASE"/>
</dbReference>
<accession>A0A8H6TDS6</accession>
<sequence>MTTTTKTHSFLTSLPLDLICAIVSCMRETESLKALSLTHSIFRDPCQKRLFATLALFHEPPAEALGPNSRALLLPHRAPSAKAVLRRLDASPDLSRHVTTIELYLPVLDSNGLVSVNFGLTMSILAKLPSLREASIVQSALKPMQIGNSVKSTLRIVKISKRMFERINLWDVARIPPSVVPDILVSAPYVAFYFTSVSGRVVDMATQPRPLKPLERLLLCHSPSVNDLLLRSEFASYTKDLRELTLYDNKAEEEGEAPLGLVFATARTLQRLSLHFVNRDKDHTHVVLPARLPNLRFLFIAFPQHDADNVNVHAWNPPAFLTKALFGPTLPLLAQLELRFCIRVVESSPGEVARATFPREGLREFDDALASLPRLETDYEALPITSTERRKPRRNTFPIRLLIPLVLAMMVVSGLRHIARNGLPRIGCHRQLATTTLPSHFKLPSGDRIPSVALGKHAVVLHRCFLTYRRMLEVRDGQGRGSGQTLKAGYRHIDGAWIYRNEEEIGQALKESGVPREELWLTSKLWNTFHEPADIEPALDDTLKKLGTDYLDLYLIHWPLAQKNGQPYNKTLTEDPYPTWQKLEELVAKGKLRNIGVSNFNVRRLQNLTANPLKIQPAVNQVEISYWVPQPALLDYSKKHSLLLEAYSPLGGDGKVGDTLRLPVVTKIASQLGITPAQVIISWSVQRGTVVLPKSVTPSRIVENLQVQALPQALFDELEEAATSHEPYPRLNPSKGWGLDFDIFDGDDGN</sequence>
<gene>
    <name evidence="3" type="ORF">MIND_00004000</name>
</gene>
<comment type="caution">
    <text evidence="3">The sequence shown here is derived from an EMBL/GenBank/DDBJ whole genome shotgun (WGS) entry which is preliminary data.</text>
</comment>